<comment type="caution">
    <text evidence="1">The sequence shown here is derived from an EMBL/GenBank/DDBJ whole genome shotgun (WGS) entry which is preliminary data.</text>
</comment>
<keyword evidence="2" id="KW-1185">Reference proteome</keyword>
<protein>
    <recommendedName>
        <fullName evidence="3">GNAT family N-acetyltransferase</fullName>
    </recommendedName>
</protein>
<accession>A0ABU3BUE9</accession>
<proteinExistence type="predicted"/>
<dbReference type="RefSeq" id="WP_311665266.1">
    <property type="nucleotide sequence ID" value="NZ_JAVRHT010000042.1"/>
</dbReference>
<dbReference type="EMBL" id="JAVRHT010000042">
    <property type="protein sequence ID" value="MDT0632905.1"/>
    <property type="molecule type" value="Genomic_DNA"/>
</dbReference>
<dbReference type="Proteomes" id="UP001267426">
    <property type="component" value="Unassembled WGS sequence"/>
</dbReference>
<organism evidence="1 2">
    <name type="scientific">Rubrivirga litoralis</name>
    <dbReference type="NCBI Taxonomy" id="3075598"/>
    <lineage>
        <taxon>Bacteria</taxon>
        <taxon>Pseudomonadati</taxon>
        <taxon>Rhodothermota</taxon>
        <taxon>Rhodothermia</taxon>
        <taxon>Rhodothermales</taxon>
        <taxon>Rubricoccaceae</taxon>
        <taxon>Rubrivirga</taxon>
    </lineage>
</organism>
<sequence length="63" mass="7079">MSQTSPLPDVRLRVLQVADGDEVYADALRTMMWDAYAEAGRPLGASEDAMWLWWSYGQATTVQ</sequence>
<evidence type="ECO:0008006" key="3">
    <source>
        <dbReference type="Google" id="ProtNLM"/>
    </source>
</evidence>
<evidence type="ECO:0000313" key="1">
    <source>
        <dbReference type="EMBL" id="MDT0632905.1"/>
    </source>
</evidence>
<evidence type="ECO:0000313" key="2">
    <source>
        <dbReference type="Proteomes" id="UP001267426"/>
    </source>
</evidence>
<reference evidence="1 2" key="1">
    <citation type="submission" date="2023-09" db="EMBL/GenBank/DDBJ databases">
        <authorList>
            <person name="Rey-Velasco X."/>
        </authorList>
    </citation>
    <scope>NUCLEOTIDE SEQUENCE [LARGE SCALE GENOMIC DNA]</scope>
    <source>
        <strain evidence="1 2">F394</strain>
    </source>
</reference>
<name>A0ABU3BUE9_9BACT</name>
<gene>
    <name evidence="1" type="ORF">RM540_14200</name>
</gene>